<keyword evidence="2" id="KW-1185">Reference proteome</keyword>
<evidence type="ECO:0000313" key="2">
    <source>
        <dbReference type="Proteomes" id="UP000011514"/>
    </source>
</evidence>
<sequence>MANKLTERAVLPCYFLLVAQFQESLSEIWDVLVTNRRIIYVPVVIWMIFSPISRIQRMVVDIPICVWCVVVFLQCSKWVEVIDLVRLKYFSNAIFKTRTGINPFSPALEVLYIKITLEQAKLIGRARINEFTELFEQFSLVINASTFSEQNLRTARRTCLRCEPDPNTQ</sequence>
<dbReference type="Proteomes" id="UP000011514">
    <property type="component" value="Unassembled WGS sequence"/>
</dbReference>
<comment type="caution">
    <text evidence="1">The sequence shown here is derived from an EMBL/GenBank/DDBJ whole genome shotgun (WGS) entry which is preliminary data.</text>
</comment>
<name>M0DNB3_9EURY</name>
<dbReference type="EMBL" id="AOJE01000066">
    <property type="protein sequence ID" value="ELZ36981.1"/>
    <property type="molecule type" value="Genomic_DNA"/>
</dbReference>
<accession>M0DNB3</accession>
<dbReference type="AlphaFoldDB" id="M0DNB3"/>
<reference evidence="1 2" key="1">
    <citation type="journal article" date="2014" name="PLoS Genet.">
        <title>Phylogenetically driven sequencing of extremely halophilic archaea reveals strategies for static and dynamic osmo-response.</title>
        <authorList>
            <person name="Becker E.A."/>
            <person name="Seitzer P.M."/>
            <person name="Tritt A."/>
            <person name="Larsen D."/>
            <person name="Krusor M."/>
            <person name="Yao A.I."/>
            <person name="Wu D."/>
            <person name="Madern D."/>
            <person name="Eisen J.A."/>
            <person name="Darling A.E."/>
            <person name="Facciotti M.T."/>
        </authorList>
    </citation>
    <scope>NUCLEOTIDE SEQUENCE [LARGE SCALE GENOMIC DNA]</scope>
    <source>
        <strain evidence="1 2">DSM 1137</strain>
    </source>
</reference>
<organism evidence="1 2">
    <name type="scientific">Halorubrum saccharovorum DSM 1137</name>
    <dbReference type="NCBI Taxonomy" id="1227484"/>
    <lineage>
        <taxon>Archaea</taxon>
        <taxon>Methanobacteriati</taxon>
        <taxon>Methanobacteriota</taxon>
        <taxon>Stenosarchaea group</taxon>
        <taxon>Halobacteria</taxon>
        <taxon>Halobacteriales</taxon>
        <taxon>Haloferacaceae</taxon>
        <taxon>Halorubrum</taxon>
    </lineage>
</organism>
<protein>
    <submittedName>
        <fullName evidence="1">Uncharacterized protein</fullName>
    </submittedName>
</protein>
<proteinExistence type="predicted"/>
<gene>
    <name evidence="1" type="ORF">C471_13746</name>
</gene>
<evidence type="ECO:0000313" key="1">
    <source>
        <dbReference type="EMBL" id="ELZ36981.1"/>
    </source>
</evidence>